<dbReference type="InterPro" id="IPR015421">
    <property type="entry name" value="PyrdxlP-dep_Trfase_major"/>
</dbReference>
<reference evidence="5" key="1">
    <citation type="submission" date="2017-02" db="EMBL/GenBank/DDBJ databases">
        <authorList>
            <person name="Varghese N."/>
            <person name="Submissions S."/>
        </authorList>
    </citation>
    <scope>NUCLEOTIDE SEQUENCE [LARGE SCALE GENOMIC DNA]</scope>
    <source>
        <strain evidence="5">ATCC 35199</strain>
    </source>
</reference>
<sequence>MSKVEHGANLFELASKYGFNIDEIMDFSSNINPFGASPKALSEISKKPNLVSIYPDPSYTELKQAISTYTHAAEDNILLGSGATGLISGFIKYVHPQNSMILSPAYSEYKRELTKISSNIFELFLSESNEFKPDIASIIDYANSNKCDLIVICNPNNPTGSILTSEEIKQILQNTDAYILVDETYIEFTDQSIYSSSVLVDEFSKLFVIRGTSKFFSTPGIRLGYALSSDSNIKSYLQSDMNLWSINIFADRMGQLMFLDEQYQAETFELIEAERSFIFNELSKINQLKVYPSKGNFILSKILNPKLTAYELYQALLPYKIIIRNCSNFPGLDDSYFRVCVLKPEENKLLIEKLNDIFSK</sequence>
<dbReference type="RefSeq" id="WP_079588651.1">
    <property type="nucleotide sequence ID" value="NZ_FUYN01000001.1"/>
</dbReference>
<dbReference type="InterPro" id="IPR015422">
    <property type="entry name" value="PyrdxlP-dep_Trfase_small"/>
</dbReference>
<evidence type="ECO:0000313" key="4">
    <source>
        <dbReference type="EMBL" id="SKB29216.1"/>
    </source>
</evidence>
<dbReference type="GO" id="GO:0030170">
    <property type="term" value="F:pyridoxal phosphate binding"/>
    <property type="evidence" value="ECO:0007669"/>
    <property type="project" value="InterPro"/>
</dbReference>
<comment type="cofactor">
    <cofactor evidence="1">
        <name>pyridoxal 5'-phosphate</name>
        <dbReference type="ChEBI" id="CHEBI:597326"/>
    </cofactor>
</comment>
<dbReference type="SUPFAM" id="SSF53383">
    <property type="entry name" value="PLP-dependent transferases"/>
    <property type="match status" value="1"/>
</dbReference>
<protein>
    <submittedName>
        <fullName evidence="4">Threonine-phosphate decarboxylase</fullName>
    </submittedName>
</protein>
<dbReference type="EMBL" id="FUYN01000001">
    <property type="protein sequence ID" value="SKB29216.1"/>
    <property type="molecule type" value="Genomic_DNA"/>
</dbReference>
<dbReference type="PANTHER" id="PTHR42885:SF1">
    <property type="entry name" value="THREONINE-PHOSPHATE DECARBOXYLASE"/>
    <property type="match status" value="1"/>
</dbReference>
<dbReference type="GO" id="GO:0003824">
    <property type="term" value="F:catalytic activity"/>
    <property type="evidence" value="ECO:0007669"/>
    <property type="project" value="UniProtKB-ARBA"/>
</dbReference>
<gene>
    <name evidence="4" type="ORF">SAMN02745120_0699</name>
</gene>
<dbReference type="InterPro" id="IPR004839">
    <property type="entry name" value="Aminotransferase_I/II_large"/>
</dbReference>
<dbReference type="Gene3D" id="3.40.640.10">
    <property type="entry name" value="Type I PLP-dependent aspartate aminotransferase-like (Major domain)"/>
    <property type="match status" value="1"/>
</dbReference>
<name>A0A1T5A2Q1_9FIRM</name>
<proteinExistence type="predicted"/>
<dbReference type="CDD" id="cd00609">
    <property type="entry name" value="AAT_like"/>
    <property type="match status" value="1"/>
</dbReference>
<dbReference type="Pfam" id="PF00155">
    <property type="entry name" value="Aminotran_1_2"/>
    <property type="match status" value="1"/>
</dbReference>
<dbReference type="Gene3D" id="3.90.1150.10">
    <property type="entry name" value="Aspartate Aminotransferase, domain 1"/>
    <property type="match status" value="1"/>
</dbReference>
<evidence type="ECO:0000259" key="3">
    <source>
        <dbReference type="Pfam" id="PF00155"/>
    </source>
</evidence>
<evidence type="ECO:0000256" key="1">
    <source>
        <dbReference type="ARBA" id="ARBA00001933"/>
    </source>
</evidence>
<dbReference type="AlphaFoldDB" id="A0A1T5A2Q1"/>
<keyword evidence="5" id="KW-1185">Reference proteome</keyword>
<dbReference type="InterPro" id="IPR015424">
    <property type="entry name" value="PyrdxlP-dep_Trfase"/>
</dbReference>
<dbReference type="OrthoDB" id="9813612at2"/>
<dbReference type="PANTHER" id="PTHR42885">
    <property type="entry name" value="HISTIDINOL-PHOSPHATE AMINOTRANSFERASE-RELATED"/>
    <property type="match status" value="1"/>
</dbReference>
<accession>A0A1T5A2Q1</accession>
<evidence type="ECO:0000256" key="2">
    <source>
        <dbReference type="ARBA" id="ARBA00022898"/>
    </source>
</evidence>
<feature type="domain" description="Aminotransferase class I/classII large" evidence="3">
    <location>
        <begin position="23"/>
        <end position="354"/>
    </location>
</feature>
<dbReference type="Proteomes" id="UP000243406">
    <property type="component" value="Unassembled WGS sequence"/>
</dbReference>
<evidence type="ECO:0000313" key="5">
    <source>
        <dbReference type="Proteomes" id="UP000243406"/>
    </source>
</evidence>
<organism evidence="4 5">
    <name type="scientific">Acetoanaerobium noterae</name>
    <dbReference type="NCBI Taxonomy" id="745369"/>
    <lineage>
        <taxon>Bacteria</taxon>
        <taxon>Bacillati</taxon>
        <taxon>Bacillota</taxon>
        <taxon>Clostridia</taxon>
        <taxon>Peptostreptococcales</taxon>
        <taxon>Filifactoraceae</taxon>
        <taxon>Acetoanaerobium</taxon>
    </lineage>
</organism>
<keyword evidence="2" id="KW-0663">Pyridoxal phosphate</keyword>